<keyword evidence="2" id="KW-0472">Membrane</keyword>
<dbReference type="AlphaFoldDB" id="A0AAV4B244"/>
<dbReference type="Proteomes" id="UP000735302">
    <property type="component" value="Unassembled WGS sequence"/>
</dbReference>
<comment type="caution">
    <text evidence="3">The sequence shown here is derived from an EMBL/GenBank/DDBJ whole genome shotgun (WGS) entry which is preliminary data.</text>
</comment>
<feature type="region of interest" description="Disordered" evidence="1">
    <location>
        <begin position="83"/>
        <end position="142"/>
    </location>
</feature>
<keyword evidence="4" id="KW-1185">Reference proteome</keyword>
<name>A0AAV4B244_9GAST</name>
<keyword evidence="2" id="KW-1133">Transmembrane helix</keyword>
<proteinExistence type="predicted"/>
<feature type="compositionally biased region" description="Basic and acidic residues" evidence="1">
    <location>
        <begin position="95"/>
        <end position="104"/>
    </location>
</feature>
<evidence type="ECO:0000256" key="1">
    <source>
        <dbReference type="SAM" id="MobiDB-lite"/>
    </source>
</evidence>
<feature type="transmembrane region" description="Helical" evidence="2">
    <location>
        <begin position="22"/>
        <end position="42"/>
    </location>
</feature>
<accession>A0AAV4B244</accession>
<feature type="compositionally biased region" description="Basic and acidic residues" evidence="1">
    <location>
        <begin position="116"/>
        <end position="142"/>
    </location>
</feature>
<sequence length="142" mass="16265">MDTSVTCIIFKNLNKKNNALEIFILKFVILILWGGVGGTLACESALRSLGTLLLRVRAPPLAPRPDGGPYSLRSPCCGLAKYKNPILEKRRKRSSTREGRRHTDEEEEGEGGVQTKGEEKEKESRWSEKRRIEEERRRRSRR</sequence>
<dbReference type="EMBL" id="BLXT01004526">
    <property type="protein sequence ID" value="GFO14089.1"/>
    <property type="molecule type" value="Genomic_DNA"/>
</dbReference>
<keyword evidence="2" id="KW-0812">Transmembrane</keyword>
<evidence type="ECO:0000256" key="2">
    <source>
        <dbReference type="SAM" id="Phobius"/>
    </source>
</evidence>
<protein>
    <submittedName>
        <fullName evidence="3">Uncharacterized protein</fullName>
    </submittedName>
</protein>
<evidence type="ECO:0000313" key="4">
    <source>
        <dbReference type="Proteomes" id="UP000735302"/>
    </source>
</evidence>
<organism evidence="3 4">
    <name type="scientific">Plakobranchus ocellatus</name>
    <dbReference type="NCBI Taxonomy" id="259542"/>
    <lineage>
        <taxon>Eukaryota</taxon>
        <taxon>Metazoa</taxon>
        <taxon>Spiralia</taxon>
        <taxon>Lophotrochozoa</taxon>
        <taxon>Mollusca</taxon>
        <taxon>Gastropoda</taxon>
        <taxon>Heterobranchia</taxon>
        <taxon>Euthyneura</taxon>
        <taxon>Panpulmonata</taxon>
        <taxon>Sacoglossa</taxon>
        <taxon>Placobranchoidea</taxon>
        <taxon>Plakobranchidae</taxon>
        <taxon>Plakobranchus</taxon>
    </lineage>
</organism>
<reference evidence="3 4" key="1">
    <citation type="journal article" date="2021" name="Elife">
        <title>Chloroplast acquisition without the gene transfer in kleptoplastic sea slugs, Plakobranchus ocellatus.</title>
        <authorList>
            <person name="Maeda T."/>
            <person name="Takahashi S."/>
            <person name="Yoshida T."/>
            <person name="Shimamura S."/>
            <person name="Takaki Y."/>
            <person name="Nagai Y."/>
            <person name="Toyoda A."/>
            <person name="Suzuki Y."/>
            <person name="Arimoto A."/>
            <person name="Ishii H."/>
            <person name="Satoh N."/>
            <person name="Nishiyama T."/>
            <person name="Hasebe M."/>
            <person name="Maruyama T."/>
            <person name="Minagawa J."/>
            <person name="Obokata J."/>
            <person name="Shigenobu S."/>
        </authorList>
    </citation>
    <scope>NUCLEOTIDE SEQUENCE [LARGE SCALE GENOMIC DNA]</scope>
</reference>
<evidence type="ECO:0000313" key="3">
    <source>
        <dbReference type="EMBL" id="GFO14089.1"/>
    </source>
</evidence>
<gene>
    <name evidence="3" type="ORF">PoB_004059400</name>
</gene>